<dbReference type="Pfam" id="PF07396">
    <property type="entry name" value="Porin_O_P"/>
    <property type="match status" value="1"/>
</dbReference>
<dbReference type="Proteomes" id="UP000289703">
    <property type="component" value="Unassembled WGS sequence"/>
</dbReference>
<comment type="caution">
    <text evidence="1">The sequence shown here is derived from an EMBL/GenBank/DDBJ whole genome shotgun (WGS) entry which is preliminary data.</text>
</comment>
<proteinExistence type="predicted"/>
<dbReference type="OrthoDB" id="846879at2"/>
<dbReference type="AlphaFoldDB" id="A0A4Q1JIX6"/>
<accession>A0A4Q1JIX6</accession>
<dbReference type="InterPro" id="IPR010870">
    <property type="entry name" value="Porin_O/P"/>
</dbReference>
<protein>
    <recommendedName>
        <fullName evidence="3">Porin</fullName>
    </recommendedName>
</protein>
<reference evidence="1 2" key="1">
    <citation type="submission" date="2019-01" db="EMBL/GenBank/DDBJ databases">
        <title>Ancylomarina salipaludis sp. nov., isolated from a salt marsh.</title>
        <authorList>
            <person name="Yoon J.-H."/>
        </authorList>
    </citation>
    <scope>NUCLEOTIDE SEQUENCE [LARGE SCALE GENOMIC DNA]</scope>
    <source>
        <strain evidence="1 2">SHSM-M15</strain>
    </source>
</reference>
<gene>
    <name evidence="1" type="ORF">EO244_15835</name>
</gene>
<evidence type="ECO:0000313" key="1">
    <source>
        <dbReference type="EMBL" id="RXQ87829.1"/>
    </source>
</evidence>
<evidence type="ECO:0000313" key="2">
    <source>
        <dbReference type="Proteomes" id="UP000289703"/>
    </source>
</evidence>
<sequence>MTYNRNQFITTTMSFKKYIIAGLAVLTIGGTAMAQETLNLKALEQKIASLDQKNDSFNFYLNLQNSANLYINGGDYEGIDFKTNQMRLEMRGEVVKGIRYRVRHRMNRGTSAEGLDNLSRATDIASISIDVTKNLTITGGKQCTAFGGYEFDLNPIDIYQYSDMIDYMDNFLTGVDFAYQVKGQEFRFQVVNSRNDYMDNIYEGLNGVEASKNALGYTLNWNGSLFDGKVQTRWSYSLFEDAKDKFTNYIALGTQVKLGKKAQLQFDWMNSHEDIDRKGIVSDMMNANGGDYVRGMDVVYNSLVAKVDYRVNNKFNMFVKGMYETATNNGNTDANLNDEFRTSYGYMTGLEYHPIAEGLKIFFTYTGRYFDYDSSLTENMGLKDQYTNRFSIGMVYRLKMY</sequence>
<name>A0A4Q1JIX6_9BACT</name>
<dbReference type="EMBL" id="SAXA01000021">
    <property type="protein sequence ID" value="RXQ87829.1"/>
    <property type="molecule type" value="Genomic_DNA"/>
</dbReference>
<organism evidence="1 2">
    <name type="scientific">Ancylomarina salipaludis</name>
    <dbReference type="NCBI Taxonomy" id="2501299"/>
    <lineage>
        <taxon>Bacteria</taxon>
        <taxon>Pseudomonadati</taxon>
        <taxon>Bacteroidota</taxon>
        <taxon>Bacteroidia</taxon>
        <taxon>Marinilabiliales</taxon>
        <taxon>Marinifilaceae</taxon>
        <taxon>Ancylomarina</taxon>
    </lineage>
</organism>
<keyword evidence="2" id="KW-1185">Reference proteome</keyword>
<evidence type="ECO:0008006" key="3">
    <source>
        <dbReference type="Google" id="ProtNLM"/>
    </source>
</evidence>